<keyword evidence="1" id="KW-1133">Transmembrane helix</keyword>
<evidence type="ECO:0000313" key="2">
    <source>
        <dbReference type="EMBL" id="TXK64884.1"/>
    </source>
</evidence>
<evidence type="ECO:0008006" key="4">
    <source>
        <dbReference type="Google" id="ProtNLM"/>
    </source>
</evidence>
<evidence type="ECO:0000256" key="1">
    <source>
        <dbReference type="SAM" id="Phobius"/>
    </source>
</evidence>
<keyword evidence="1" id="KW-0812">Transmembrane</keyword>
<protein>
    <recommendedName>
        <fullName evidence="4">Glycerophosphoryl diester phosphodiesterase membrane domain-containing protein</fullName>
    </recommendedName>
</protein>
<feature type="transmembrane region" description="Helical" evidence="1">
    <location>
        <begin position="25"/>
        <end position="48"/>
    </location>
</feature>
<dbReference type="EMBL" id="VRTS01000002">
    <property type="protein sequence ID" value="TXK64884.1"/>
    <property type="molecule type" value="Genomic_DNA"/>
</dbReference>
<feature type="transmembrane region" description="Helical" evidence="1">
    <location>
        <begin position="228"/>
        <end position="252"/>
    </location>
</feature>
<feature type="transmembrane region" description="Helical" evidence="1">
    <location>
        <begin position="140"/>
        <end position="169"/>
    </location>
</feature>
<reference evidence="2 3" key="1">
    <citation type="submission" date="2019-08" db="EMBL/GenBank/DDBJ databases">
        <authorList>
            <person name="Karlyshev A.V."/>
        </authorList>
    </citation>
    <scope>NUCLEOTIDE SEQUENCE [LARGE SCALE GENOMIC DNA]</scope>
    <source>
        <strain evidence="2 3">Alg18-2.2</strain>
    </source>
</reference>
<name>A0A5C8KXT4_9GAMM</name>
<dbReference type="Proteomes" id="UP000321248">
    <property type="component" value="Unassembled WGS sequence"/>
</dbReference>
<dbReference type="InterPro" id="IPR046157">
    <property type="entry name" value="DUF6159"/>
</dbReference>
<organism evidence="2 3">
    <name type="scientific">Alkalisalibacterium limincola</name>
    <dbReference type="NCBI Taxonomy" id="2699169"/>
    <lineage>
        <taxon>Bacteria</taxon>
        <taxon>Pseudomonadati</taxon>
        <taxon>Pseudomonadota</taxon>
        <taxon>Gammaproteobacteria</taxon>
        <taxon>Lysobacterales</taxon>
        <taxon>Lysobacteraceae</taxon>
        <taxon>Alkalisalibacterium</taxon>
    </lineage>
</organism>
<gene>
    <name evidence="2" type="ORF">FU658_03340</name>
</gene>
<accession>A0A5C8KXT4</accession>
<feature type="transmembrane region" description="Helical" evidence="1">
    <location>
        <begin position="68"/>
        <end position="94"/>
    </location>
</feature>
<feature type="transmembrane region" description="Helical" evidence="1">
    <location>
        <begin position="114"/>
        <end position="134"/>
    </location>
</feature>
<sequence length="282" mass="29516">MFERFSRSWELVRASAAVLKSDRHLLVFPLVAGIAALVVTATFVLPMFGLDVLGGVEDDFETSAAFYLWLFAFYVAHYFVMVFFNVALVGAAMIRLDGGEPTLRAGLAIALDRIGPIFGYAVIAATVGIILRALEQRAGFIGRLVVGLVGVAWTVATFLVVPVLVAQRVGPVDAVKRSATLLRRSWGENLIGNAGIGLAFGLLIVLVLAGGGALSVMLLGSGATGGGILLASTTVVLAILLGLVQAALAGIYSAALYRYAVDGEAPQGFDGAMLAEAFQRKV</sequence>
<dbReference type="RefSeq" id="WP_147890804.1">
    <property type="nucleotide sequence ID" value="NZ_VRTS01000002.1"/>
</dbReference>
<evidence type="ECO:0000313" key="3">
    <source>
        <dbReference type="Proteomes" id="UP000321248"/>
    </source>
</evidence>
<keyword evidence="3" id="KW-1185">Reference proteome</keyword>
<feature type="transmembrane region" description="Helical" evidence="1">
    <location>
        <begin position="190"/>
        <end position="216"/>
    </location>
</feature>
<dbReference type="AlphaFoldDB" id="A0A5C8KXT4"/>
<proteinExistence type="predicted"/>
<comment type="caution">
    <text evidence="2">The sequence shown here is derived from an EMBL/GenBank/DDBJ whole genome shotgun (WGS) entry which is preliminary data.</text>
</comment>
<dbReference type="OrthoDB" id="5637493at2"/>
<keyword evidence="1" id="KW-0472">Membrane</keyword>
<dbReference type="Pfam" id="PF19656">
    <property type="entry name" value="DUF6159"/>
    <property type="match status" value="1"/>
</dbReference>